<feature type="transmembrane region" description="Helical" evidence="1">
    <location>
        <begin position="397"/>
        <end position="418"/>
    </location>
</feature>
<feature type="transmembrane region" description="Helical" evidence="1">
    <location>
        <begin position="430"/>
        <end position="455"/>
    </location>
</feature>
<name>A0ABR9PCH7_9ACTN</name>
<feature type="transmembrane region" description="Helical" evidence="1">
    <location>
        <begin position="135"/>
        <end position="162"/>
    </location>
</feature>
<dbReference type="Pfam" id="PF07670">
    <property type="entry name" value="Gate"/>
    <property type="match status" value="1"/>
</dbReference>
<evidence type="ECO:0000256" key="1">
    <source>
        <dbReference type="SAM" id="Phobius"/>
    </source>
</evidence>
<feature type="transmembrane region" description="Helical" evidence="1">
    <location>
        <begin position="218"/>
        <end position="239"/>
    </location>
</feature>
<evidence type="ECO:0000259" key="2">
    <source>
        <dbReference type="Pfam" id="PF07670"/>
    </source>
</evidence>
<dbReference type="RefSeq" id="WP_193124118.1">
    <property type="nucleotide sequence ID" value="NZ_JADBGI010000025.1"/>
</dbReference>
<feature type="domain" description="Nucleoside transporter/FeoB GTPase Gate" evidence="2">
    <location>
        <begin position="144"/>
        <end position="236"/>
    </location>
</feature>
<reference evidence="3 4" key="1">
    <citation type="submission" date="2020-09" db="EMBL/GenBank/DDBJ databases">
        <title>Diversity and distribution of actinomycetes associated with coral in the coast of Hainan.</title>
        <authorList>
            <person name="Li F."/>
        </authorList>
    </citation>
    <scope>NUCLEOTIDE SEQUENCE [LARGE SCALE GENOMIC DNA]</scope>
    <source>
        <strain evidence="3 4">HNM0947</strain>
    </source>
</reference>
<keyword evidence="4" id="KW-1185">Reference proteome</keyword>
<keyword evidence="1" id="KW-0472">Membrane</keyword>
<feature type="transmembrane region" description="Helical" evidence="1">
    <location>
        <begin position="22"/>
        <end position="44"/>
    </location>
</feature>
<evidence type="ECO:0000313" key="3">
    <source>
        <dbReference type="EMBL" id="MBE3001529.1"/>
    </source>
</evidence>
<protein>
    <submittedName>
        <fullName evidence="3">YjiH family protein</fullName>
    </submittedName>
</protein>
<evidence type="ECO:0000313" key="4">
    <source>
        <dbReference type="Proteomes" id="UP000806528"/>
    </source>
</evidence>
<accession>A0ABR9PCH7</accession>
<keyword evidence="1" id="KW-0812">Transmembrane</keyword>
<sequence length="456" mass="48351">MPEPVESPPATAVSPARGRVRFVAATVIGLVFFLLPIPVGGQWTILFDLLVSGITDGFPTAVRYYALTAILVAAVLTVGAALQRRGTLSTERFDLRAFGTGPVFTAVRLLGAVLAVMIVFGVGPAAVLDEGVGPMIFSTVVMAVGVIVPIGAVFVSLLLAYGGLEFLGTFARPFMRPVFRVPGRGALDALASFVGSYSVGLYVTNRMYLEGRYSAREAVILATCFSGVSLGFFAVATATLDLMRFFPVIVGSVLLVCVVLAVVLARIPPLSRIRDDYVAEPQPESAPEGSLARAAVRRAVERASNADSIARECFRAVTEGIRLALVILPTILAIGTLAVLVAEHTPLFTWLGRPLEPVIALMGIPDAETVAPASLIGISEVFLPALISTGLAVEAKFFVAVLSLSQLFFFSATIPLLLELDIPIRLRDCIVLFFLRTLLAIPLVAGITHVVFLVAQ</sequence>
<feature type="transmembrane region" description="Helical" evidence="1">
    <location>
        <begin position="64"/>
        <end position="82"/>
    </location>
</feature>
<comment type="caution">
    <text evidence="3">The sequence shown here is derived from an EMBL/GenBank/DDBJ whole genome shotgun (WGS) entry which is preliminary data.</text>
</comment>
<keyword evidence="1" id="KW-1133">Transmembrane helix</keyword>
<feature type="transmembrane region" description="Helical" evidence="1">
    <location>
        <begin position="245"/>
        <end position="265"/>
    </location>
</feature>
<gene>
    <name evidence="3" type="ORF">IDM40_22955</name>
</gene>
<dbReference type="Proteomes" id="UP000806528">
    <property type="component" value="Unassembled WGS sequence"/>
</dbReference>
<feature type="transmembrane region" description="Helical" evidence="1">
    <location>
        <begin position="103"/>
        <end position="123"/>
    </location>
</feature>
<proteinExistence type="predicted"/>
<organism evidence="3 4">
    <name type="scientific">Nocardiopsis coralli</name>
    <dbReference type="NCBI Taxonomy" id="2772213"/>
    <lineage>
        <taxon>Bacteria</taxon>
        <taxon>Bacillati</taxon>
        <taxon>Actinomycetota</taxon>
        <taxon>Actinomycetes</taxon>
        <taxon>Streptosporangiales</taxon>
        <taxon>Nocardiopsidaceae</taxon>
        <taxon>Nocardiopsis</taxon>
    </lineage>
</organism>
<dbReference type="InterPro" id="IPR011642">
    <property type="entry name" value="Gate_dom"/>
</dbReference>
<feature type="transmembrane region" description="Helical" evidence="1">
    <location>
        <begin position="321"/>
        <end position="342"/>
    </location>
</feature>
<dbReference type="EMBL" id="JADBGI010000025">
    <property type="protein sequence ID" value="MBE3001529.1"/>
    <property type="molecule type" value="Genomic_DNA"/>
</dbReference>